<keyword evidence="3" id="KW-1185">Reference proteome</keyword>
<protein>
    <submittedName>
        <fullName evidence="2">Uncharacterized protein</fullName>
    </submittedName>
</protein>
<evidence type="ECO:0000313" key="2">
    <source>
        <dbReference type="EMBL" id="GFN93880.1"/>
    </source>
</evidence>
<feature type="compositionally biased region" description="Polar residues" evidence="1">
    <location>
        <begin position="74"/>
        <end position="103"/>
    </location>
</feature>
<comment type="caution">
    <text evidence="2">The sequence shown here is derived from an EMBL/GenBank/DDBJ whole genome shotgun (WGS) entry which is preliminary data.</text>
</comment>
<reference evidence="2 3" key="1">
    <citation type="journal article" date="2021" name="Elife">
        <title>Chloroplast acquisition without the gene transfer in kleptoplastic sea slugs, Plakobranchus ocellatus.</title>
        <authorList>
            <person name="Maeda T."/>
            <person name="Takahashi S."/>
            <person name="Yoshida T."/>
            <person name="Shimamura S."/>
            <person name="Takaki Y."/>
            <person name="Nagai Y."/>
            <person name="Toyoda A."/>
            <person name="Suzuki Y."/>
            <person name="Arimoto A."/>
            <person name="Ishii H."/>
            <person name="Satoh N."/>
            <person name="Nishiyama T."/>
            <person name="Hasebe M."/>
            <person name="Maruyama T."/>
            <person name="Minagawa J."/>
            <person name="Obokata J."/>
            <person name="Shigenobu S."/>
        </authorList>
    </citation>
    <scope>NUCLEOTIDE SEQUENCE [LARGE SCALE GENOMIC DNA]</scope>
</reference>
<dbReference type="Proteomes" id="UP000735302">
    <property type="component" value="Unassembled WGS sequence"/>
</dbReference>
<feature type="region of interest" description="Disordered" evidence="1">
    <location>
        <begin position="65"/>
        <end position="242"/>
    </location>
</feature>
<accession>A0AAV3ZGV6</accession>
<feature type="compositionally biased region" description="Low complexity" evidence="1">
    <location>
        <begin position="111"/>
        <end position="130"/>
    </location>
</feature>
<dbReference type="AlphaFoldDB" id="A0AAV3ZGV6"/>
<dbReference type="EMBL" id="BLXT01002372">
    <property type="protein sequence ID" value="GFN93880.1"/>
    <property type="molecule type" value="Genomic_DNA"/>
</dbReference>
<proteinExistence type="predicted"/>
<feature type="compositionally biased region" description="Basic residues" evidence="1">
    <location>
        <begin position="232"/>
        <end position="242"/>
    </location>
</feature>
<name>A0AAV3ZGV6_9GAST</name>
<feature type="compositionally biased region" description="Polar residues" evidence="1">
    <location>
        <begin position="131"/>
        <end position="158"/>
    </location>
</feature>
<feature type="compositionally biased region" description="Low complexity" evidence="1">
    <location>
        <begin position="201"/>
        <end position="221"/>
    </location>
</feature>
<sequence>MNVSLIPISSQYTEVAFKLKSSEYPYDLHTLPHAMSTSNAVGIAEVSEQDEKEFLETLSTVLDEDPFSEEEQHVNNGAITSRSSKSSVIPGVETSTPASNSTKLIKKKSTSHISATSPSAAASGATTLASPRTNKSAIKSNGKTPSITHVTTRTFNGTVNGGDGHANSGHTIKTISNNNISSKRTSSSISHVHRSSKYPQGVPTSTAAAGTATGGLSTVGVKAVSSRIRSQERRKRLSKSPH</sequence>
<evidence type="ECO:0000313" key="3">
    <source>
        <dbReference type="Proteomes" id="UP000735302"/>
    </source>
</evidence>
<feature type="compositionally biased region" description="Low complexity" evidence="1">
    <location>
        <begin position="171"/>
        <end position="190"/>
    </location>
</feature>
<gene>
    <name evidence="2" type="ORF">PoB_002038600</name>
</gene>
<evidence type="ECO:0000256" key="1">
    <source>
        <dbReference type="SAM" id="MobiDB-lite"/>
    </source>
</evidence>
<organism evidence="2 3">
    <name type="scientific">Plakobranchus ocellatus</name>
    <dbReference type="NCBI Taxonomy" id="259542"/>
    <lineage>
        <taxon>Eukaryota</taxon>
        <taxon>Metazoa</taxon>
        <taxon>Spiralia</taxon>
        <taxon>Lophotrochozoa</taxon>
        <taxon>Mollusca</taxon>
        <taxon>Gastropoda</taxon>
        <taxon>Heterobranchia</taxon>
        <taxon>Euthyneura</taxon>
        <taxon>Panpulmonata</taxon>
        <taxon>Sacoglossa</taxon>
        <taxon>Placobranchoidea</taxon>
        <taxon>Plakobranchidae</taxon>
        <taxon>Plakobranchus</taxon>
    </lineage>
</organism>